<keyword evidence="1" id="KW-0812">Transmembrane</keyword>
<evidence type="ECO:0000313" key="3">
    <source>
        <dbReference type="Proteomes" id="UP000589552"/>
    </source>
</evidence>
<dbReference type="EMBL" id="JABAGA010000003">
    <property type="protein sequence ID" value="NMF09397.1"/>
    <property type="molecule type" value="Genomic_DNA"/>
</dbReference>
<evidence type="ECO:0000313" key="2">
    <source>
        <dbReference type="EMBL" id="NMF09397.1"/>
    </source>
</evidence>
<feature type="transmembrane region" description="Helical" evidence="1">
    <location>
        <begin position="173"/>
        <end position="194"/>
    </location>
</feature>
<keyword evidence="1" id="KW-1133">Transmembrane helix</keyword>
<feature type="transmembrane region" description="Helical" evidence="1">
    <location>
        <begin position="206"/>
        <end position="224"/>
    </location>
</feature>
<dbReference type="AlphaFoldDB" id="A0A7X9SWL6"/>
<feature type="transmembrane region" description="Helical" evidence="1">
    <location>
        <begin position="142"/>
        <end position="166"/>
    </location>
</feature>
<name>A0A7X9SWL6_9CORY</name>
<organism evidence="2 3">
    <name type="scientific">Corynebacterium xerosis</name>
    <dbReference type="NCBI Taxonomy" id="1725"/>
    <lineage>
        <taxon>Bacteria</taxon>
        <taxon>Bacillati</taxon>
        <taxon>Actinomycetota</taxon>
        <taxon>Actinomycetes</taxon>
        <taxon>Mycobacteriales</taxon>
        <taxon>Corynebacteriaceae</taxon>
        <taxon>Corynebacterium</taxon>
    </lineage>
</organism>
<evidence type="ECO:0000256" key="1">
    <source>
        <dbReference type="SAM" id="Phobius"/>
    </source>
</evidence>
<reference evidence="2 3" key="1">
    <citation type="submission" date="2020-04" db="EMBL/GenBank/DDBJ databases">
        <authorList>
            <person name="Hitch T.C.A."/>
            <person name="Wylensek D."/>
            <person name="Clavel T."/>
        </authorList>
    </citation>
    <scope>NUCLEOTIDE SEQUENCE [LARGE SCALE GENOMIC DNA]</scope>
    <source>
        <strain evidence="2 3">BL-383-APC-2I</strain>
    </source>
</reference>
<feature type="transmembrane region" description="Helical" evidence="1">
    <location>
        <begin position="77"/>
        <end position="99"/>
    </location>
</feature>
<keyword evidence="1" id="KW-0472">Membrane</keyword>
<sequence length="230" mass="23761">MKNSIISFVSPARRELTIGIAAIAVFLAVGRFIMLDGTAWNVMALIAVAALAAAVGRKVDGVRALDIPARTWFPGAMVVQVAGVAALSGIATLSMWISYARNPWYSAFDLFVVTNGGGAPFRDTNGEPYLVEGAGTDPSTWALTYLVLLACFLAAAGAGTAFGVAVAAWSPAAAIAVPLAGLAIVYASGLAASFTGMRFADPVLSAFVWTIPLAIAAIGFTWFASNRVEP</sequence>
<feature type="transmembrane region" description="Helical" evidence="1">
    <location>
        <begin position="16"/>
        <end position="33"/>
    </location>
</feature>
<comment type="caution">
    <text evidence="2">The sequence shown here is derived from an EMBL/GenBank/DDBJ whole genome shotgun (WGS) entry which is preliminary data.</text>
</comment>
<feature type="transmembrane region" description="Helical" evidence="1">
    <location>
        <begin position="39"/>
        <end position="56"/>
    </location>
</feature>
<dbReference type="RefSeq" id="WP_168937817.1">
    <property type="nucleotide sequence ID" value="NZ_JABAGA010000003.1"/>
</dbReference>
<gene>
    <name evidence="2" type="ORF">HF852_07280</name>
</gene>
<proteinExistence type="predicted"/>
<accession>A0A7X9SWL6</accession>
<protein>
    <submittedName>
        <fullName evidence="2">Uncharacterized protein</fullName>
    </submittedName>
</protein>
<dbReference type="Proteomes" id="UP000589552">
    <property type="component" value="Unassembled WGS sequence"/>
</dbReference>